<dbReference type="InterPro" id="IPR036397">
    <property type="entry name" value="RNaseH_sf"/>
</dbReference>
<comment type="function">
    <text evidence="16">In addition to polymerase activity, this DNA polymerase exhibits 5'-3' exonuclease activity.</text>
</comment>
<dbReference type="CDD" id="cd06140">
    <property type="entry name" value="DNA_polA_I_Bacillus_like_exo"/>
    <property type="match status" value="1"/>
</dbReference>
<comment type="caution">
    <text evidence="19">The sequence shown here is derived from an EMBL/GenBank/DDBJ whole genome shotgun (WGS) entry which is preliminary data.</text>
</comment>
<dbReference type="InterPro" id="IPR002421">
    <property type="entry name" value="5-3_exonuclease"/>
</dbReference>
<evidence type="ECO:0000256" key="8">
    <source>
        <dbReference type="ARBA" id="ARBA00022763"/>
    </source>
</evidence>
<evidence type="ECO:0000259" key="18">
    <source>
        <dbReference type="SMART" id="SM00482"/>
    </source>
</evidence>
<evidence type="ECO:0000256" key="11">
    <source>
        <dbReference type="ARBA" id="ARBA00022932"/>
    </source>
</evidence>
<dbReference type="CDD" id="cd09898">
    <property type="entry name" value="H3TH_53EXO"/>
    <property type="match status" value="1"/>
</dbReference>
<dbReference type="GO" id="GO:0006302">
    <property type="term" value="P:double-strand break repair"/>
    <property type="evidence" value="ECO:0007669"/>
    <property type="project" value="TreeGrafter"/>
</dbReference>
<dbReference type="PANTHER" id="PTHR10133">
    <property type="entry name" value="DNA POLYMERASE I"/>
    <property type="match status" value="1"/>
</dbReference>
<dbReference type="NCBIfam" id="TIGR00593">
    <property type="entry name" value="pola"/>
    <property type="match status" value="1"/>
</dbReference>
<evidence type="ECO:0000259" key="17">
    <source>
        <dbReference type="SMART" id="SM00475"/>
    </source>
</evidence>
<dbReference type="InterPro" id="IPR008918">
    <property type="entry name" value="HhH2"/>
</dbReference>
<dbReference type="CDD" id="cd08637">
    <property type="entry name" value="DNA_pol_A_pol_I_C"/>
    <property type="match status" value="1"/>
</dbReference>
<evidence type="ECO:0000256" key="13">
    <source>
        <dbReference type="ARBA" id="ARBA00023204"/>
    </source>
</evidence>
<dbReference type="SMART" id="SM00279">
    <property type="entry name" value="HhH2"/>
    <property type="match status" value="1"/>
</dbReference>
<dbReference type="SUPFAM" id="SSF56672">
    <property type="entry name" value="DNA/RNA polymerases"/>
    <property type="match status" value="1"/>
</dbReference>
<dbReference type="Pfam" id="PF02739">
    <property type="entry name" value="5_3_exonuc_N"/>
    <property type="match status" value="1"/>
</dbReference>
<evidence type="ECO:0000256" key="5">
    <source>
        <dbReference type="ARBA" id="ARBA00022695"/>
    </source>
</evidence>
<keyword evidence="13 16" id="KW-0234">DNA repair</keyword>
<dbReference type="InterPro" id="IPR029060">
    <property type="entry name" value="PIN-like_dom_sf"/>
</dbReference>
<dbReference type="InterPro" id="IPR020045">
    <property type="entry name" value="DNA_polI_H3TH"/>
</dbReference>
<dbReference type="InterPro" id="IPR001098">
    <property type="entry name" value="DNA-dir_DNA_pol_A_palm_dom"/>
</dbReference>
<evidence type="ECO:0000256" key="1">
    <source>
        <dbReference type="ARBA" id="ARBA00007705"/>
    </source>
</evidence>
<dbReference type="Gene3D" id="3.30.420.10">
    <property type="entry name" value="Ribonuclease H-like superfamily/Ribonuclease H"/>
    <property type="match status" value="1"/>
</dbReference>
<dbReference type="FunFam" id="1.10.150.20:FF:000002">
    <property type="entry name" value="DNA polymerase I"/>
    <property type="match status" value="1"/>
</dbReference>
<dbReference type="Gene3D" id="1.20.1060.10">
    <property type="entry name" value="Taq DNA Polymerase, Chain T, domain 4"/>
    <property type="match status" value="1"/>
</dbReference>
<evidence type="ECO:0000256" key="12">
    <source>
        <dbReference type="ARBA" id="ARBA00023125"/>
    </source>
</evidence>
<evidence type="ECO:0000256" key="10">
    <source>
        <dbReference type="ARBA" id="ARBA00022839"/>
    </source>
</evidence>
<dbReference type="Proteomes" id="UP000823927">
    <property type="component" value="Unassembled WGS sequence"/>
</dbReference>
<keyword evidence="9 16" id="KW-0378">Hydrolase</keyword>
<dbReference type="Gene3D" id="1.10.150.20">
    <property type="entry name" value="5' to 3' exonuclease, C-terminal subdomain"/>
    <property type="match status" value="2"/>
</dbReference>
<keyword evidence="7" id="KW-0540">Nuclease</keyword>
<dbReference type="GO" id="GO:0006261">
    <property type="term" value="P:DNA-templated DNA replication"/>
    <property type="evidence" value="ECO:0007669"/>
    <property type="project" value="UniProtKB-UniRule"/>
</dbReference>
<dbReference type="InterPro" id="IPR019760">
    <property type="entry name" value="DNA-dir_DNA_pol_A_CS"/>
</dbReference>
<name>A0A9D1JRJ2_9FIRM</name>
<feature type="domain" description="5'-3' exonuclease" evidence="17">
    <location>
        <begin position="3"/>
        <end position="264"/>
    </location>
</feature>
<keyword evidence="10 16" id="KW-0269">Exonuclease</keyword>
<dbReference type="InterPro" id="IPR018320">
    <property type="entry name" value="DNA_polymerase_1"/>
</dbReference>
<dbReference type="Pfam" id="PF01367">
    <property type="entry name" value="5_3_exonuc"/>
    <property type="match status" value="1"/>
</dbReference>
<dbReference type="EMBL" id="DVIT01000052">
    <property type="protein sequence ID" value="HIS48327.1"/>
    <property type="molecule type" value="Genomic_DNA"/>
</dbReference>
<dbReference type="PRINTS" id="PR00868">
    <property type="entry name" value="DNAPOLI"/>
</dbReference>
<dbReference type="InterPro" id="IPR043502">
    <property type="entry name" value="DNA/RNA_pol_sf"/>
</dbReference>
<dbReference type="SUPFAM" id="SSF88723">
    <property type="entry name" value="PIN domain-like"/>
    <property type="match status" value="1"/>
</dbReference>
<proteinExistence type="inferred from homology"/>
<dbReference type="CDD" id="cd09859">
    <property type="entry name" value="PIN_53EXO"/>
    <property type="match status" value="1"/>
</dbReference>
<dbReference type="InterPro" id="IPR036279">
    <property type="entry name" value="5-3_exonuclease_C_sf"/>
</dbReference>
<evidence type="ECO:0000256" key="6">
    <source>
        <dbReference type="ARBA" id="ARBA00022705"/>
    </source>
</evidence>
<evidence type="ECO:0000256" key="9">
    <source>
        <dbReference type="ARBA" id="ARBA00022801"/>
    </source>
</evidence>
<dbReference type="SUPFAM" id="SSF47807">
    <property type="entry name" value="5' to 3' exonuclease, C-terminal subdomain"/>
    <property type="match status" value="1"/>
</dbReference>
<evidence type="ECO:0000256" key="7">
    <source>
        <dbReference type="ARBA" id="ARBA00022722"/>
    </source>
</evidence>
<keyword evidence="6 16" id="KW-0235">DNA replication</keyword>
<reference evidence="19" key="1">
    <citation type="submission" date="2020-10" db="EMBL/GenBank/DDBJ databases">
        <authorList>
            <person name="Gilroy R."/>
        </authorList>
    </citation>
    <scope>NUCLEOTIDE SEQUENCE</scope>
    <source>
        <strain evidence="19">CHK178-757</strain>
    </source>
</reference>
<dbReference type="GO" id="GO:0003677">
    <property type="term" value="F:DNA binding"/>
    <property type="evidence" value="ECO:0007669"/>
    <property type="project" value="UniProtKB-UniRule"/>
</dbReference>
<evidence type="ECO:0000256" key="4">
    <source>
        <dbReference type="ARBA" id="ARBA00022679"/>
    </source>
</evidence>
<evidence type="ECO:0000313" key="20">
    <source>
        <dbReference type="Proteomes" id="UP000823927"/>
    </source>
</evidence>
<keyword evidence="8 16" id="KW-0227">DNA damage</keyword>
<dbReference type="SMART" id="SM00475">
    <property type="entry name" value="53EXOc"/>
    <property type="match status" value="1"/>
</dbReference>
<organism evidence="19 20">
    <name type="scientific">Candidatus Scybalocola faecigallinarum</name>
    <dbReference type="NCBI Taxonomy" id="2840941"/>
    <lineage>
        <taxon>Bacteria</taxon>
        <taxon>Bacillati</taxon>
        <taxon>Bacillota</taxon>
        <taxon>Clostridia</taxon>
        <taxon>Lachnospirales</taxon>
        <taxon>Lachnospiraceae</taxon>
        <taxon>Lachnospiraceae incertae sedis</taxon>
        <taxon>Candidatus Scybalocola (ex Gilroy et al. 2021)</taxon>
    </lineage>
</organism>
<accession>A0A9D1JRJ2</accession>
<dbReference type="InterPro" id="IPR002298">
    <property type="entry name" value="DNA_polymerase_A"/>
</dbReference>
<comment type="subunit">
    <text evidence="16">Single-chain monomer with multiple functions.</text>
</comment>
<dbReference type="Gene3D" id="3.40.50.1010">
    <property type="entry name" value="5'-nuclease"/>
    <property type="match status" value="1"/>
</dbReference>
<comment type="catalytic activity">
    <reaction evidence="14 16">
        <text>DNA(n) + a 2'-deoxyribonucleoside 5'-triphosphate = DNA(n+1) + diphosphate</text>
        <dbReference type="Rhea" id="RHEA:22508"/>
        <dbReference type="Rhea" id="RHEA-COMP:17339"/>
        <dbReference type="Rhea" id="RHEA-COMP:17340"/>
        <dbReference type="ChEBI" id="CHEBI:33019"/>
        <dbReference type="ChEBI" id="CHEBI:61560"/>
        <dbReference type="ChEBI" id="CHEBI:173112"/>
        <dbReference type="EC" id="2.7.7.7"/>
    </reaction>
</comment>
<sequence>MMSKAVLIDGLSILNRAFYGIPDLTNSEGLHTNAVYGFLNIMFKILDEEHPDYLGVAFDVSAPTFRHKMFGDYKGTRKAMPDELRQQIPVIKEVLAAMNIKTMEMEGYEADDIIGTLCGRCEALGMDVSVISGDRDLLQLATDKVKIRIPKTKMTGTQIEDYYAGDVKEKYQVTPVEFIDMKALMGDASDNIPGVPGIGEKTAAKIISAYKNIETAYEHAAEIKPKKASQNLVEYWEQAKLSKVLATIDTHCPVEASPEEMAVGNMYTPEAYLLFKRLEFKNIISRFDQDAAPAASDIPAARQVTAIEEFWQACDGCEGKEAGLYYHDQAPEGICISLEGAPNSFFIPADLCSGQDVADGLIWRGFTLCVCHIKETLAHLWIPLEHVFDSSIGAYLMNPLKDAYNYDDIARDYLDITLPSHQDVFAKNSHETVYGQNPDMFFKFLGWNCAVPRMSRGPLRDALSQAKMDTLYDQIELPLAYVLRSMEDYGIKTQRDALKAYGDALVSRIRELEANIYELAGETFNINSPKQLGVILFEKLRLPYGKKTKTGYSTSAEVLEKLRTEDPIVNDILEYRQLTKLKSTYADGLEVYIQDDGRIHGKFHQTITATGRISSTEPNLQNIPIRMELGRLIRKVFVPEDGYVFVDADYSQIELRVLAHMSGDPNLIQAYREEQDIHKMTASQVFHTPLDQVTSQQRRNAKAVNFGIVYGISSFGLSQDLSITRKEAGEYIEKYFHTYPQVKAFLDKMVSDAKENGYSMTMFGRRRPMPELKSSNFMQRSFGERIAMNSPIQGTAADIIKIAMIRVKNRLESMHLKSRLILQVHDELLIEAAKEEEALVREILKEEMENAAHLEVPLEIDIHTGNNWYEAK</sequence>
<evidence type="ECO:0000256" key="2">
    <source>
        <dbReference type="ARBA" id="ARBA00012417"/>
    </source>
</evidence>
<dbReference type="AlphaFoldDB" id="A0A9D1JRJ2"/>
<evidence type="ECO:0000313" key="19">
    <source>
        <dbReference type="EMBL" id="HIS48327.1"/>
    </source>
</evidence>
<evidence type="ECO:0000256" key="16">
    <source>
        <dbReference type="RuleBase" id="RU004460"/>
    </source>
</evidence>
<dbReference type="PANTHER" id="PTHR10133:SF27">
    <property type="entry name" value="DNA POLYMERASE NU"/>
    <property type="match status" value="1"/>
</dbReference>
<dbReference type="FunFam" id="3.40.50.1010:FF:000001">
    <property type="entry name" value="DNA polymerase I"/>
    <property type="match status" value="1"/>
</dbReference>
<protein>
    <recommendedName>
        <fullName evidence="3 15">DNA polymerase I</fullName>
        <ecNumber evidence="2 15">2.7.7.7</ecNumber>
    </recommendedName>
</protein>
<gene>
    <name evidence="16 19" type="primary">polA</name>
    <name evidence="19" type="ORF">IAB46_12370</name>
</gene>
<comment type="similarity">
    <text evidence="1 16">Belongs to the DNA polymerase type-A family.</text>
</comment>
<dbReference type="InterPro" id="IPR020046">
    <property type="entry name" value="5-3_exonucl_a-hlix_arch_N"/>
</dbReference>
<dbReference type="FunFam" id="1.10.150.20:FF:000003">
    <property type="entry name" value="DNA polymerase I"/>
    <property type="match status" value="1"/>
</dbReference>
<reference evidence="19" key="2">
    <citation type="journal article" date="2021" name="PeerJ">
        <title>Extensive microbial diversity within the chicken gut microbiome revealed by metagenomics and culture.</title>
        <authorList>
            <person name="Gilroy R."/>
            <person name="Ravi A."/>
            <person name="Getino M."/>
            <person name="Pursley I."/>
            <person name="Horton D.L."/>
            <person name="Alikhan N.F."/>
            <person name="Baker D."/>
            <person name="Gharbi K."/>
            <person name="Hall N."/>
            <person name="Watson M."/>
            <person name="Adriaenssens E.M."/>
            <person name="Foster-Nyarko E."/>
            <person name="Jarju S."/>
            <person name="Secka A."/>
            <person name="Antonio M."/>
            <person name="Oren A."/>
            <person name="Chaudhuri R.R."/>
            <person name="La Ragione R."/>
            <person name="Hildebrand F."/>
            <person name="Pallen M.J."/>
        </authorList>
    </citation>
    <scope>NUCLEOTIDE SEQUENCE</scope>
    <source>
        <strain evidence="19">CHK178-757</strain>
    </source>
</reference>
<evidence type="ECO:0000256" key="14">
    <source>
        <dbReference type="ARBA" id="ARBA00049244"/>
    </source>
</evidence>
<dbReference type="EC" id="2.7.7.7" evidence="2 15"/>
<evidence type="ECO:0000256" key="3">
    <source>
        <dbReference type="ARBA" id="ARBA00020311"/>
    </source>
</evidence>
<keyword evidence="4 16" id="KW-0808">Transferase</keyword>
<dbReference type="GO" id="GO:0003887">
    <property type="term" value="F:DNA-directed DNA polymerase activity"/>
    <property type="evidence" value="ECO:0007669"/>
    <property type="project" value="UniProtKB-UniRule"/>
</dbReference>
<keyword evidence="5 16" id="KW-0548">Nucleotidyltransferase</keyword>
<dbReference type="SMART" id="SM00482">
    <property type="entry name" value="POLAc"/>
    <property type="match status" value="1"/>
</dbReference>
<dbReference type="FunFam" id="1.20.1060.10:FF:000001">
    <property type="entry name" value="DNA polymerase I"/>
    <property type="match status" value="1"/>
</dbReference>
<dbReference type="InterPro" id="IPR012337">
    <property type="entry name" value="RNaseH-like_sf"/>
</dbReference>
<evidence type="ECO:0000256" key="15">
    <source>
        <dbReference type="NCBIfam" id="TIGR00593"/>
    </source>
</evidence>
<feature type="domain" description="DNA-directed DNA polymerase family A palm" evidence="18">
    <location>
        <begin position="630"/>
        <end position="836"/>
    </location>
</feature>
<dbReference type="SUPFAM" id="SSF53098">
    <property type="entry name" value="Ribonuclease H-like"/>
    <property type="match status" value="1"/>
</dbReference>
<dbReference type="Pfam" id="PF00476">
    <property type="entry name" value="DNA_pol_A"/>
    <property type="match status" value="1"/>
</dbReference>
<keyword evidence="11 16" id="KW-0239">DNA-directed DNA polymerase</keyword>
<dbReference type="PROSITE" id="PS00447">
    <property type="entry name" value="DNA_POLYMERASE_A"/>
    <property type="match status" value="1"/>
</dbReference>
<dbReference type="GO" id="GO:0008409">
    <property type="term" value="F:5'-3' exonuclease activity"/>
    <property type="evidence" value="ECO:0007669"/>
    <property type="project" value="UniProtKB-UniRule"/>
</dbReference>
<dbReference type="NCBIfam" id="NF004397">
    <property type="entry name" value="PRK05755.1"/>
    <property type="match status" value="1"/>
</dbReference>
<dbReference type="Gene3D" id="3.30.70.370">
    <property type="match status" value="1"/>
</dbReference>
<keyword evidence="12 16" id="KW-0238">DNA-binding</keyword>